<evidence type="ECO:0000256" key="4">
    <source>
        <dbReference type="ARBA" id="ARBA00022553"/>
    </source>
</evidence>
<evidence type="ECO:0000259" key="16">
    <source>
        <dbReference type="Pfam" id="PF01764"/>
    </source>
</evidence>
<gene>
    <name evidence="17" type="ORF">BASA50_000407</name>
</gene>
<dbReference type="InterPro" id="IPR052214">
    <property type="entry name" value="DAG_Lipase-Related"/>
</dbReference>
<dbReference type="InterPro" id="IPR002921">
    <property type="entry name" value="Fungal_lipase-type"/>
</dbReference>
<reference evidence="17 18" key="1">
    <citation type="submission" date="2021-02" db="EMBL/GenBank/DDBJ databases">
        <title>Variation within the Batrachochytrium salamandrivorans European outbreak.</title>
        <authorList>
            <person name="Kelly M."/>
            <person name="Pasmans F."/>
            <person name="Shea T.P."/>
            <person name="Munoz J.F."/>
            <person name="Carranza S."/>
            <person name="Cuomo C.A."/>
            <person name="Martel A."/>
        </authorList>
    </citation>
    <scope>NUCLEOTIDE SEQUENCE [LARGE SCALE GENOMIC DNA]</scope>
    <source>
        <strain evidence="17 18">AMFP18/2</strain>
    </source>
</reference>
<dbReference type="EC" id="3.1.1.116" evidence="14"/>
<evidence type="ECO:0000256" key="11">
    <source>
        <dbReference type="ARBA" id="ARBA00023098"/>
    </source>
</evidence>
<dbReference type="PANTHER" id="PTHR45792">
    <property type="entry name" value="DIACYLGLYCEROL LIPASE HOMOLOG-RELATED"/>
    <property type="match status" value="1"/>
</dbReference>
<evidence type="ECO:0000256" key="9">
    <source>
        <dbReference type="ARBA" id="ARBA00022963"/>
    </source>
</evidence>
<dbReference type="InterPro" id="IPR029058">
    <property type="entry name" value="AB_hydrolase_fold"/>
</dbReference>
<keyword evidence="9" id="KW-0442">Lipid degradation</keyword>
<proteinExistence type="predicted"/>
<keyword evidence="7" id="KW-0378">Hydrolase</keyword>
<evidence type="ECO:0000256" key="2">
    <source>
        <dbReference type="ARBA" id="ARBA00004651"/>
    </source>
</evidence>
<accession>A0ABQ8ETP0</accession>
<evidence type="ECO:0000256" key="6">
    <source>
        <dbReference type="ARBA" id="ARBA00022723"/>
    </source>
</evidence>
<evidence type="ECO:0000256" key="14">
    <source>
        <dbReference type="ARBA" id="ARBA00026104"/>
    </source>
</evidence>
<dbReference type="Gene3D" id="3.40.50.1820">
    <property type="entry name" value="alpha/beta hydrolase"/>
    <property type="match status" value="1"/>
</dbReference>
<organism evidence="17 18">
    <name type="scientific">Batrachochytrium salamandrivorans</name>
    <dbReference type="NCBI Taxonomy" id="1357716"/>
    <lineage>
        <taxon>Eukaryota</taxon>
        <taxon>Fungi</taxon>
        <taxon>Fungi incertae sedis</taxon>
        <taxon>Chytridiomycota</taxon>
        <taxon>Chytridiomycota incertae sedis</taxon>
        <taxon>Chytridiomycetes</taxon>
        <taxon>Rhizophydiales</taxon>
        <taxon>Rhizophydiales incertae sedis</taxon>
        <taxon>Batrachochytrium</taxon>
    </lineage>
</organism>
<comment type="catalytic activity">
    <reaction evidence="13">
        <text>a 1,2-diacyl-sn-glycerol + H2O = a 2-acylglycerol + a fatty acid + H(+)</text>
        <dbReference type="Rhea" id="RHEA:33275"/>
        <dbReference type="ChEBI" id="CHEBI:15377"/>
        <dbReference type="ChEBI" id="CHEBI:15378"/>
        <dbReference type="ChEBI" id="CHEBI:17389"/>
        <dbReference type="ChEBI" id="CHEBI:17815"/>
        <dbReference type="ChEBI" id="CHEBI:28868"/>
        <dbReference type="EC" id="3.1.1.116"/>
    </reaction>
    <physiologicalReaction direction="left-to-right" evidence="13">
        <dbReference type="Rhea" id="RHEA:33276"/>
    </physiologicalReaction>
</comment>
<keyword evidence="8" id="KW-0106">Calcium</keyword>
<keyword evidence="5" id="KW-0812">Transmembrane</keyword>
<keyword evidence="6" id="KW-0479">Metal-binding</keyword>
<keyword evidence="4" id="KW-0597">Phosphoprotein</keyword>
<keyword evidence="11" id="KW-0443">Lipid metabolism</keyword>
<comment type="subcellular location">
    <subcellularLocation>
        <location evidence="2">Cell membrane</location>
        <topology evidence="2">Multi-pass membrane protein</topology>
    </subcellularLocation>
</comment>
<evidence type="ECO:0000256" key="5">
    <source>
        <dbReference type="ARBA" id="ARBA00022692"/>
    </source>
</evidence>
<evidence type="ECO:0000256" key="3">
    <source>
        <dbReference type="ARBA" id="ARBA00022475"/>
    </source>
</evidence>
<keyword evidence="10" id="KW-1133">Transmembrane helix</keyword>
<evidence type="ECO:0000313" key="18">
    <source>
        <dbReference type="Proteomes" id="UP001648503"/>
    </source>
</evidence>
<dbReference type="EMBL" id="JAFCIX010000573">
    <property type="protein sequence ID" value="KAH6586452.1"/>
    <property type="molecule type" value="Genomic_DNA"/>
</dbReference>
<evidence type="ECO:0000256" key="13">
    <source>
        <dbReference type="ARBA" id="ARBA00024531"/>
    </source>
</evidence>
<evidence type="ECO:0000313" key="17">
    <source>
        <dbReference type="EMBL" id="KAH6586452.1"/>
    </source>
</evidence>
<feature type="region of interest" description="Disordered" evidence="15">
    <location>
        <begin position="122"/>
        <end position="162"/>
    </location>
</feature>
<name>A0ABQ8ETP0_9FUNG</name>
<evidence type="ECO:0000256" key="7">
    <source>
        <dbReference type="ARBA" id="ARBA00022801"/>
    </source>
</evidence>
<dbReference type="Proteomes" id="UP001648503">
    <property type="component" value="Unassembled WGS sequence"/>
</dbReference>
<dbReference type="PANTHER" id="PTHR45792:SF7">
    <property type="entry name" value="PUTATIVE (AFU_ORTHOLOGUE AFUA_6G02710)-RELATED"/>
    <property type="match status" value="1"/>
</dbReference>
<comment type="caution">
    <text evidence="17">The sequence shown here is derived from an EMBL/GenBank/DDBJ whole genome shotgun (WGS) entry which is preliminary data.</text>
</comment>
<comment type="cofactor">
    <cofactor evidence="1">
        <name>Ca(2+)</name>
        <dbReference type="ChEBI" id="CHEBI:29108"/>
    </cofactor>
</comment>
<evidence type="ECO:0000256" key="1">
    <source>
        <dbReference type="ARBA" id="ARBA00001913"/>
    </source>
</evidence>
<evidence type="ECO:0000256" key="10">
    <source>
        <dbReference type="ARBA" id="ARBA00022989"/>
    </source>
</evidence>
<dbReference type="CDD" id="cd00519">
    <property type="entry name" value="Lipase_3"/>
    <property type="match status" value="1"/>
</dbReference>
<feature type="domain" description="Fungal lipase-type" evidence="16">
    <location>
        <begin position="749"/>
        <end position="895"/>
    </location>
</feature>
<sequence length="1070" mass="116778">MYTQDNKDCHHRFLTASWPQPRGCLPSDYCKLHLRAVPYPAFPIHSILVLNPQLPRLLLPLLLTITAPTTTTAAAAKTTLENTNLHLNSDQHQHCHLVVCNNESSMPTTTTTNLLGTPSLHGYRADNADSPPLASFTCSSDSDQDPRLDGSSEFDSDDELGFSPQRPVSLVVIASSAPMIDVGNGVPVQLDSNYLGTINISDSSTAALNPTRYSRKQLPRLNSSSSLSVHSTTETIYYPRRLHANDTILPLPIASMISTVSMASRASIRLTSVVVDLAFESLKFGASATLGLGRRAMVSAASSARSLHAIAARQGTCSADHGPFFSVLDKYTNSSIYAIHNAFSLAELLTLSSFHLASSSINFSLKAAEECVQTFDGLFGETDTSKTLASFICIFLEELQGQDDELGLTTRFGKVYALGQLSKAMLAYCCLQYVTRKRWRSLIKLRPIYIGSTEKSNAYDPLNEAFSFNIFDATGPLSTTLAQESITFRRAATWPDEDVCTAKLHRRRSLDLRLTPSSVPHLPRPRRSNGASKYDLTTDLSSMIIPRRRCLSGPLMESNHASYRQDLISAGHHVLQKSGTALPSPLSSITTSSKTLHSDLSTSFYGVGSFLNLPTTMTSPLPLPKLSGDEEDSFHDPPPHTPTVSIHHALEPVFTDAARIELASRYIKFATGAYGSNFLKIMGLGTSRDHMYEADGDHHNHQSLAFHANIPVEHIIASSFLSPTTLEAPSLIAPVHYVVVDHETKAVIVSLRGTLGISDIVTDLTASYLHYTSPQGLDGYVHSGMFKSAQQISRSSVRDAVAEALVGHPGYTLVLTGHSLGAGCAAILSMLWSRRIKTPSGRDKFVTNEDMGFPVRTIDCYVFGSPAIMSAELSRSYKLLIHCFIFRNDVMPCLSLGLVRDFRNVTVNLCQEHGMAERIIGQILGVFKKSDTALSSGVDDSDESLWYWSLLKTLRADMKAEKLYPPGKIYWINANTGTLMPHSSPAYAQTTAFKSGTSAQPTTAALTLPSSVPINKSVPISVHEVQDVELAFSELAFSTRMFTDHSPHHYEGSLELLVRAMTGSKSLHTE</sequence>
<keyword evidence="3" id="KW-1003">Cell membrane</keyword>
<evidence type="ECO:0000256" key="12">
    <source>
        <dbReference type="ARBA" id="ARBA00023136"/>
    </source>
</evidence>
<evidence type="ECO:0000256" key="8">
    <source>
        <dbReference type="ARBA" id="ARBA00022837"/>
    </source>
</evidence>
<keyword evidence="12" id="KW-0472">Membrane</keyword>
<dbReference type="SUPFAM" id="SSF53474">
    <property type="entry name" value="alpha/beta-Hydrolases"/>
    <property type="match status" value="1"/>
</dbReference>
<keyword evidence="18" id="KW-1185">Reference proteome</keyword>
<evidence type="ECO:0000256" key="15">
    <source>
        <dbReference type="SAM" id="MobiDB-lite"/>
    </source>
</evidence>
<dbReference type="Pfam" id="PF01764">
    <property type="entry name" value="Lipase_3"/>
    <property type="match status" value="1"/>
</dbReference>
<protein>
    <recommendedName>
        <fullName evidence="14">sn-1-specific diacylglycerol lipase</fullName>
        <ecNumber evidence="14">3.1.1.116</ecNumber>
    </recommendedName>
</protein>